<evidence type="ECO:0000313" key="1">
    <source>
        <dbReference type="EMBL" id="SFJ57785.1"/>
    </source>
</evidence>
<dbReference type="STRING" id="576117.SAMN04488138_106206"/>
<dbReference type="RefSeq" id="WP_066606778.1">
    <property type="nucleotide sequence ID" value="NZ_FORY01000006.1"/>
</dbReference>
<accession>A0A1I3SGE7</accession>
<protein>
    <submittedName>
        <fullName evidence="1">Uncharacterized protein</fullName>
    </submittedName>
</protein>
<keyword evidence="2" id="KW-1185">Reference proteome</keyword>
<reference evidence="1 2" key="1">
    <citation type="submission" date="2016-10" db="EMBL/GenBank/DDBJ databases">
        <authorList>
            <person name="de Groot N.N."/>
        </authorList>
    </citation>
    <scope>NUCLEOTIDE SEQUENCE [LARGE SCALE GENOMIC DNA]</scope>
    <source>
        <strain evidence="1 2">CGMCC 1.8891</strain>
    </source>
</reference>
<organism evidence="1 2">
    <name type="scientific">Celeribacter halophilus</name>
    <dbReference type="NCBI Taxonomy" id="576117"/>
    <lineage>
        <taxon>Bacteria</taxon>
        <taxon>Pseudomonadati</taxon>
        <taxon>Pseudomonadota</taxon>
        <taxon>Alphaproteobacteria</taxon>
        <taxon>Rhodobacterales</taxon>
        <taxon>Roseobacteraceae</taxon>
        <taxon>Celeribacter</taxon>
    </lineage>
</organism>
<dbReference type="EMBL" id="FORY01000006">
    <property type="protein sequence ID" value="SFJ57785.1"/>
    <property type="molecule type" value="Genomic_DNA"/>
</dbReference>
<evidence type="ECO:0000313" key="2">
    <source>
        <dbReference type="Proteomes" id="UP000183299"/>
    </source>
</evidence>
<dbReference type="AlphaFoldDB" id="A0A1I3SGE7"/>
<sequence length="66" mass="7433">MLFLIPFIILALYIGMYLLRTERTSDCRWRQSGKDAQGVAWRCQVCGATALTEKGLPKHCGAKSEE</sequence>
<dbReference type="Proteomes" id="UP000183299">
    <property type="component" value="Unassembled WGS sequence"/>
</dbReference>
<dbReference type="GeneID" id="98665338"/>
<proteinExistence type="predicted"/>
<gene>
    <name evidence="1" type="ORF">SAMN04488138_106206</name>
</gene>
<name>A0A1I3SGE7_9RHOB</name>